<protein>
    <submittedName>
        <fullName evidence="4">Uncharacterized protein LOC107022283</fullName>
    </submittedName>
</protein>
<evidence type="ECO:0000313" key="3">
    <source>
        <dbReference type="Proteomes" id="UP000694930"/>
    </source>
</evidence>
<keyword evidence="1" id="KW-0862">Zinc</keyword>
<dbReference type="GeneID" id="107022283"/>
<keyword evidence="1" id="KW-0863">Zinc-finger</keyword>
<keyword evidence="3" id="KW-1185">Reference proteome</keyword>
<evidence type="ECO:0000256" key="1">
    <source>
        <dbReference type="PROSITE-ProRule" id="PRU00047"/>
    </source>
</evidence>
<sequence>MTQANRYVGPRVNALESTMTSRLRNFVRMNLLTFLCSKVTKDPQAFLDEVYKIVHAMCVSSREKADFASYQLKEFTQVWLIVYANSIEDSNLQRMVRDVKRGRIDEQGQPRFNKRDPNQYVPSALKENYEKESCSQVYRPTFSNCENKHFGKFLSGSRGCYGCGNNDHKVRDCPTIVARGRYVKKAPYNDPIMGNILQFDAPNQLLCIFKSGARILNPWA</sequence>
<dbReference type="PROSITE" id="PS50158">
    <property type="entry name" value="ZF_CCHC"/>
    <property type="match status" value="1"/>
</dbReference>
<evidence type="ECO:0000259" key="2">
    <source>
        <dbReference type="PROSITE" id="PS50158"/>
    </source>
</evidence>
<organism evidence="3 4">
    <name type="scientific">Solanum pennellii</name>
    <name type="common">Tomato</name>
    <name type="synonym">Lycopersicon pennellii</name>
    <dbReference type="NCBI Taxonomy" id="28526"/>
    <lineage>
        <taxon>Eukaryota</taxon>
        <taxon>Viridiplantae</taxon>
        <taxon>Streptophyta</taxon>
        <taxon>Embryophyta</taxon>
        <taxon>Tracheophyta</taxon>
        <taxon>Spermatophyta</taxon>
        <taxon>Magnoliopsida</taxon>
        <taxon>eudicotyledons</taxon>
        <taxon>Gunneridae</taxon>
        <taxon>Pentapetalae</taxon>
        <taxon>asterids</taxon>
        <taxon>lamiids</taxon>
        <taxon>Solanales</taxon>
        <taxon>Solanaceae</taxon>
        <taxon>Solanoideae</taxon>
        <taxon>Solaneae</taxon>
        <taxon>Solanum</taxon>
        <taxon>Solanum subgen. Lycopersicon</taxon>
    </lineage>
</organism>
<proteinExistence type="predicted"/>
<evidence type="ECO:0000313" key="4">
    <source>
        <dbReference type="RefSeq" id="XP_015078428.1"/>
    </source>
</evidence>
<name>A0ABM1H012_SOLPN</name>
<dbReference type="Proteomes" id="UP000694930">
    <property type="component" value="Chromosome 1"/>
</dbReference>
<gene>
    <name evidence="4" type="primary">LOC107022283</name>
</gene>
<accession>A0ABM1H012</accession>
<keyword evidence="1" id="KW-0479">Metal-binding</keyword>
<dbReference type="InterPro" id="IPR001878">
    <property type="entry name" value="Znf_CCHC"/>
</dbReference>
<reference evidence="4" key="2">
    <citation type="submission" date="2025-08" db="UniProtKB">
        <authorList>
            <consortium name="RefSeq"/>
        </authorList>
    </citation>
    <scope>IDENTIFICATION</scope>
</reference>
<feature type="domain" description="CCHC-type" evidence="2">
    <location>
        <begin position="160"/>
        <end position="174"/>
    </location>
</feature>
<dbReference type="RefSeq" id="XP_015078428.1">
    <property type="nucleotide sequence ID" value="XM_015222942.1"/>
</dbReference>
<reference evidence="3" key="1">
    <citation type="journal article" date="2014" name="Nat. Genet.">
        <title>The genome of the stress-tolerant wild tomato species Solanum pennellii.</title>
        <authorList>
            <person name="Bolger A."/>
            <person name="Scossa F."/>
            <person name="Bolger M.E."/>
            <person name="Lanz C."/>
            <person name="Maumus F."/>
            <person name="Tohge T."/>
            <person name="Quesneville H."/>
            <person name="Alseekh S."/>
            <person name="Sorensen I."/>
            <person name="Lichtenstein G."/>
            <person name="Fich E.A."/>
            <person name="Conte M."/>
            <person name="Keller H."/>
            <person name="Schneeberger K."/>
            <person name="Schwacke R."/>
            <person name="Ofner I."/>
            <person name="Vrebalov J."/>
            <person name="Xu Y."/>
            <person name="Osorio S."/>
            <person name="Aflitos S.A."/>
            <person name="Schijlen E."/>
            <person name="Jimenez-Gomez J.M."/>
            <person name="Ryngajllo M."/>
            <person name="Kimura S."/>
            <person name="Kumar R."/>
            <person name="Koenig D."/>
            <person name="Headland L.R."/>
            <person name="Maloof J.N."/>
            <person name="Sinha N."/>
            <person name="van Ham R.C."/>
            <person name="Lankhorst R.K."/>
            <person name="Mao L."/>
            <person name="Vogel A."/>
            <person name="Arsova B."/>
            <person name="Panstruga R."/>
            <person name="Fei Z."/>
            <person name="Rose J.K."/>
            <person name="Zamir D."/>
            <person name="Carrari F."/>
            <person name="Giovannoni J.J."/>
            <person name="Weigel D."/>
            <person name="Usadel B."/>
            <person name="Fernie A.R."/>
        </authorList>
    </citation>
    <scope>NUCLEOTIDE SEQUENCE [LARGE SCALE GENOMIC DNA]</scope>
    <source>
        <strain evidence="3">cv. LA0716</strain>
    </source>
</reference>